<feature type="signal peptide" evidence="1">
    <location>
        <begin position="1"/>
        <end position="18"/>
    </location>
</feature>
<keyword evidence="1" id="KW-0732">Signal</keyword>
<feature type="chain" id="PRO_5002431392" description="Secreted protein" evidence="1">
    <location>
        <begin position="19"/>
        <end position="54"/>
    </location>
</feature>
<protein>
    <recommendedName>
        <fullName evidence="3">Secreted protein</fullName>
    </recommendedName>
</protein>
<sequence length="54" mass="5682">MTIAFCPSLCPFVCLACAASAGHYAAVLTQLEIIYLGADVKIITAKPVLRPDNS</sequence>
<organism evidence="2">
    <name type="scientific">Anguilla anguilla</name>
    <name type="common">European freshwater eel</name>
    <name type="synonym">Muraena anguilla</name>
    <dbReference type="NCBI Taxonomy" id="7936"/>
    <lineage>
        <taxon>Eukaryota</taxon>
        <taxon>Metazoa</taxon>
        <taxon>Chordata</taxon>
        <taxon>Craniata</taxon>
        <taxon>Vertebrata</taxon>
        <taxon>Euteleostomi</taxon>
        <taxon>Actinopterygii</taxon>
        <taxon>Neopterygii</taxon>
        <taxon>Teleostei</taxon>
        <taxon>Anguilliformes</taxon>
        <taxon>Anguillidae</taxon>
        <taxon>Anguilla</taxon>
    </lineage>
</organism>
<reference evidence="2" key="1">
    <citation type="submission" date="2014-11" db="EMBL/GenBank/DDBJ databases">
        <authorList>
            <person name="Amaro Gonzalez C."/>
        </authorList>
    </citation>
    <scope>NUCLEOTIDE SEQUENCE</scope>
</reference>
<evidence type="ECO:0008006" key="3">
    <source>
        <dbReference type="Google" id="ProtNLM"/>
    </source>
</evidence>
<dbReference type="AlphaFoldDB" id="A0A0E9QD83"/>
<dbReference type="EMBL" id="GBXM01094489">
    <property type="protein sequence ID" value="JAH14088.1"/>
    <property type="molecule type" value="Transcribed_RNA"/>
</dbReference>
<reference evidence="2" key="2">
    <citation type="journal article" date="2015" name="Fish Shellfish Immunol.">
        <title>Early steps in the European eel (Anguilla anguilla)-Vibrio vulnificus interaction in the gills: Role of the RtxA13 toxin.</title>
        <authorList>
            <person name="Callol A."/>
            <person name="Pajuelo D."/>
            <person name="Ebbesson L."/>
            <person name="Teles M."/>
            <person name="MacKenzie S."/>
            <person name="Amaro C."/>
        </authorList>
    </citation>
    <scope>NUCLEOTIDE SEQUENCE</scope>
</reference>
<accession>A0A0E9QD83</accession>
<name>A0A0E9QD83_ANGAN</name>
<evidence type="ECO:0000313" key="2">
    <source>
        <dbReference type="EMBL" id="JAH14088.1"/>
    </source>
</evidence>
<proteinExistence type="predicted"/>
<evidence type="ECO:0000256" key="1">
    <source>
        <dbReference type="SAM" id="SignalP"/>
    </source>
</evidence>